<dbReference type="AlphaFoldDB" id="A0A561VAF6"/>
<accession>A0A561VAF6</accession>
<proteinExistence type="predicted"/>
<dbReference type="Pfam" id="PF02775">
    <property type="entry name" value="TPP_enzyme_C"/>
    <property type="match status" value="1"/>
</dbReference>
<organism evidence="4 5">
    <name type="scientific">Saccharopolyspora dendranthemae</name>
    <dbReference type="NCBI Taxonomy" id="1181886"/>
    <lineage>
        <taxon>Bacteria</taxon>
        <taxon>Bacillati</taxon>
        <taxon>Actinomycetota</taxon>
        <taxon>Actinomycetes</taxon>
        <taxon>Pseudonocardiales</taxon>
        <taxon>Pseudonocardiaceae</taxon>
        <taxon>Saccharopolyspora</taxon>
    </lineage>
</organism>
<dbReference type="PANTHER" id="PTHR42818">
    <property type="entry name" value="SULFOPYRUVATE DECARBOXYLASE SUBUNIT ALPHA"/>
    <property type="match status" value="1"/>
</dbReference>
<gene>
    <name evidence="4" type="ORF">FHU35_111189</name>
</gene>
<name>A0A561VAF6_9PSEU</name>
<sequence>MRRLEALRQLTELTEDLPVVVTCAATSRELASVADRDNHFSLLDSMGLAGSVATGLAMAVAGSPVQKVIGIEGDGSLLMNPNVLPTGGYTAPRALLLVLLDNRSYGSTAGLPTYTDRIDLGAMAEATGWTVARASDPESLREEFTRLLGIPGPALLHVRIEPGNAADIPKLLVDPVVLTHRFQNWLRAKLTETGDTEPGAQQRT</sequence>
<evidence type="ECO:0000256" key="1">
    <source>
        <dbReference type="ARBA" id="ARBA00022793"/>
    </source>
</evidence>
<keyword evidence="4" id="KW-0670">Pyruvate</keyword>
<dbReference type="Gene3D" id="3.40.50.970">
    <property type="match status" value="1"/>
</dbReference>
<keyword evidence="5" id="KW-1185">Reference proteome</keyword>
<dbReference type="EMBL" id="VIWX01000001">
    <property type="protein sequence ID" value="TWG08570.1"/>
    <property type="molecule type" value="Genomic_DNA"/>
</dbReference>
<dbReference type="RefSeq" id="WP_145737322.1">
    <property type="nucleotide sequence ID" value="NZ_VIWX01000001.1"/>
</dbReference>
<dbReference type="GO" id="GO:0030976">
    <property type="term" value="F:thiamine pyrophosphate binding"/>
    <property type="evidence" value="ECO:0007669"/>
    <property type="project" value="InterPro"/>
</dbReference>
<feature type="domain" description="Thiamine pyrophosphate enzyme TPP-binding" evidence="3">
    <location>
        <begin position="42"/>
        <end position="158"/>
    </location>
</feature>
<reference evidence="4 5" key="1">
    <citation type="submission" date="2019-06" db="EMBL/GenBank/DDBJ databases">
        <title>Sequencing the genomes of 1000 actinobacteria strains.</title>
        <authorList>
            <person name="Klenk H.-P."/>
        </authorList>
    </citation>
    <scope>NUCLEOTIDE SEQUENCE [LARGE SCALE GENOMIC DNA]</scope>
    <source>
        <strain evidence="4 5">DSM 46699</strain>
    </source>
</reference>
<dbReference type="OrthoDB" id="9785953at2"/>
<keyword evidence="2" id="KW-0456">Lyase</keyword>
<dbReference type="Proteomes" id="UP000316184">
    <property type="component" value="Unassembled WGS sequence"/>
</dbReference>
<dbReference type="GO" id="GO:0000287">
    <property type="term" value="F:magnesium ion binding"/>
    <property type="evidence" value="ECO:0007669"/>
    <property type="project" value="UniProtKB-ARBA"/>
</dbReference>
<dbReference type="GO" id="GO:0016831">
    <property type="term" value="F:carboxy-lyase activity"/>
    <property type="evidence" value="ECO:0007669"/>
    <property type="project" value="UniProtKB-KW"/>
</dbReference>
<dbReference type="SUPFAM" id="SSF52518">
    <property type="entry name" value="Thiamin diphosphate-binding fold (THDP-binding)"/>
    <property type="match status" value="1"/>
</dbReference>
<evidence type="ECO:0000313" key="4">
    <source>
        <dbReference type="EMBL" id="TWG08570.1"/>
    </source>
</evidence>
<dbReference type="InterPro" id="IPR051818">
    <property type="entry name" value="TPP_dependent_decarboxylase"/>
</dbReference>
<evidence type="ECO:0000313" key="5">
    <source>
        <dbReference type="Proteomes" id="UP000316184"/>
    </source>
</evidence>
<protein>
    <submittedName>
        <fullName evidence="4">Sulfopyruvate decarboxylase subunit beta</fullName>
    </submittedName>
</protein>
<dbReference type="InterPro" id="IPR011766">
    <property type="entry name" value="TPP_enzyme_TPP-bd"/>
</dbReference>
<evidence type="ECO:0000256" key="2">
    <source>
        <dbReference type="ARBA" id="ARBA00023239"/>
    </source>
</evidence>
<evidence type="ECO:0000259" key="3">
    <source>
        <dbReference type="Pfam" id="PF02775"/>
    </source>
</evidence>
<dbReference type="PANTHER" id="PTHR42818:SF1">
    <property type="entry name" value="SULFOPYRUVATE DECARBOXYLASE"/>
    <property type="match status" value="1"/>
</dbReference>
<comment type="caution">
    <text evidence="4">The sequence shown here is derived from an EMBL/GenBank/DDBJ whole genome shotgun (WGS) entry which is preliminary data.</text>
</comment>
<dbReference type="InterPro" id="IPR029061">
    <property type="entry name" value="THDP-binding"/>
</dbReference>
<keyword evidence="1" id="KW-0210">Decarboxylase</keyword>